<evidence type="ECO:0000313" key="2">
    <source>
        <dbReference type="Proteomes" id="UP000499080"/>
    </source>
</evidence>
<keyword evidence="2" id="KW-1185">Reference proteome</keyword>
<comment type="caution">
    <text evidence="1">The sequence shown here is derived from an EMBL/GenBank/DDBJ whole genome shotgun (WGS) entry which is preliminary data.</text>
</comment>
<name>A0A4Y2Q689_ARAVE</name>
<dbReference type="EMBL" id="BGPR01136676">
    <property type="protein sequence ID" value="GBN58410.1"/>
    <property type="molecule type" value="Genomic_DNA"/>
</dbReference>
<gene>
    <name evidence="1" type="ORF">AVEN_202764_1</name>
</gene>
<accession>A0A4Y2Q689</accession>
<organism evidence="1 2">
    <name type="scientific">Araneus ventricosus</name>
    <name type="common">Orbweaver spider</name>
    <name type="synonym">Epeira ventricosa</name>
    <dbReference type="NCBI Taxonomy" id="182803"/>
    <lineage>
        <taxon>Eukaryota</taxon>
        <taxon>Metazoa</taxon>
        <taxon>Ecdysozoa</taxon>
        <taxon>Arthropoda</taxon>
        <taxon>Chelicerata</taxon>
        <taxon>Arachnida</taxon>
        <taxon>Araneae</taxon>
        <taxon>Araneomorphae</taxon>
        <taxon>Entelegynae</taxon>
        <taxon>Araneoidea</taxon>
        <taxon>Araneidae</taxon>
        <taxon>Araneus</taxon>
    </lineage>
</organism>
<reference evidence="1 2" key="1">
    <citation type="journal article" date="2019" name="Sci. Rep.">
        <title>Orb-weaving spider Araneus ventricosus genome elucidates the spidroin gene catalogue.</title>
        <authorList>
            <person name="Kono N."/>
            <person name="Nakamura H."/>
            <person name="Ohtoshi R."/>
            <person name="Moran D.A.P."/>
            <person name="Shinohara A."/>
            <person name="Yoshida Y."/>
            <person name="Fujiwara M."/>
            <person name="Mori M."/>
            <person name="Tomita M."/>
            <person name="Arakawa K."/>
        </authorList>
    </citation>
    <scope>NUCLEOTIDE SEQUENCE [LARGE SCALE GENOMIC DNA]</scope>
</reference>
<dbReference type="AlphaFoldDB" id="A0A4Y2Q689"/>
<protein>
    <submittedName>
        <fullName evidence="1">Uncharacterized protein</fullName>
    </submittedName>
</protein>
<feature type="non-terminal residue" evidence="1">
    <location>
        <position position="111"/>
    </location>
</feature>
<sequence>MPGILQNLRHSMQRLCHSCVRASDQASEHLLQHVHVADVNILIKILFVRCLQLQLTAILGLFSCVLGAGDIYYRAAVLEPVHFSDLTHSATDVVKRNLDIYETAVKTAAIN</sequence>
<dbReference type="OrthoDB" id="6464255at2759"/>
<evidence type="ECO:0000313" key="1">
    <source>
        <dbReference type="EMBL" id="GBN58410.1"/>
    </source>
</evidence>
<proteinExistence type="predicted"/>
<dbReference type="Proteomes" id="UP000499080">
    <property type="component" value="Unassembled WGS sequence"/>
</dbReference>